<dbReference type="GO" id="GO:0034244">
    <property type="term" value="P:negative regulation of transcription elongation by RNA polymerase II"/>
    <property type="evidence" value="ECO:0007669"/>
    <property type="project" value="TreeGrafter"/>
</dbReference>
<evidence type="ECO:0000313" key="1">
    <source>
        <dbReference type="EMBL" id="OZJ04009.1"/>
    </source>
</evidence>
<dbReference type="PANTHER" id="PTHR13503:SF3">
    <property type="entry name" value="NEGATIVE ELONGATION FACTOR B"/>
    <property type="match status" value="1"/>
</dbReference>
<keyword evidence="2" id="KW-1185">Reference proteome</keyword>
<dbReference type="EMBL" id="MVBO01000058">
    <property type="protein sequence ID" value="OZJ04009.1"/>
    <property type="molecule type" value="Genomic_DNA"/>
</dbReference>
<organism evidence="1 2">
    <name type="scientific">Bifiguratus adelaidae</name>
    <dbReference type="NCBI Taxonomy" id="1938954"/>
    <lineage>
        <taxon>Eukaryota</taxon>
        <taxon>Fungi</taxon>
        <taxon>Fungi incertae sedis</taxon>
        <taxon>Mucoromycota</taxon>
        <taxon>Mucoromycotina</taxon>
        <taxon>Endogonomycetes</taxon>
        <taxon>Endogonales</taxon>
        <taxon>Endogonales incertae sedis</taxon>
        <taxon>Bifiguratus</taxon>
    </lineage>
</organism>
<dbReference type="Proteomes" id="UP000242875">
    <property type="component" value="Unassembled WGS sequence"/>
</dbReference>
<dbReference type="OrthoDB" id="5548359at2759"/>
<reference evidence="1 2" key="1">
    <citation type="journal article" date="2017" name="Mycologia">
        <title>Bifiguratus adelaidae, gen. et sp. nov., a new member of Mucoromycotina in endophytic and soil-dwelling habitats.</title>
        <authorList>
            <person name="Torres-Cruz T.J."/>
            <person name="Billingsley Tobias T.L."/>
            <person name="Almatruk M."/>
            <person name="Hesse C."/>
            <person name="Kuske C.R."/>
            <person name="Desiro A."/>
            <person name="Benucci G.M."/>
            <person name="Bonito G."/>
            <person name="Stajich J.E."/>
            <person name="Dunlap C."/>
            <person name="Arnold A.E."/>
            <person name="Porras-Alfaro A."/>
        </authorList>
    </citation>
    <scope>NUCLEOTIDE SEQUENCE [LARGE SCALE GENOMIC DNA]</scope>
    <source>
        <strain evidence="1 2">AZ0501</strain>
    </source>
</reference>
<accession>A0A261Y064</accession>
<name>A0A261Y064_9FUNG</name>
<evidence type="ECO:0000313" key="2">
    <source>
        <dbReference type="Proteomes" id="UP000242875"/>
    </source>
</evidence>
<proteinExistence type="predicted"/>
<comment type="caution">
    <text evidence="1">The sequence shown here is derived from an EMBL/GenBank/DDBJ whole genome shotgun (WGS) entry which is preliminary data.</text>
</comment>
<gene>
    <name evidence="1" type="ORF">BZG36_03623</name>
</gene>
<sequence>MDKKLIGKAGKDYIRNELSARDPKEVVNELQSKHGLKLRHITDVYPLLDLHKKSRLEVHSACLHALVQAMIDKIDTSEDPSNKYEKLLAETTPYLGVGPLQRIPIALLSKYPDLASDEELRDMVQNADIFDACPMAMKRRIWKADLALFQQHMLTLLNNYHHDEHLQLISRDMRVGGVVAMIRDRRQHPIVEAILDRIGEDTTIYSMFLDFIRLVFDATPYPSVCTLRFDLLMALHEREFKDVYRIDGAHNLAWTLDACIRNQVLDDSRLQNLKDSLSEFQNMKRYSPVYGDVAMILMDPTASNLFSAYILEKLRTFVDKAPRASAMEPVKLVADLINLGANAKNIMENELKKAPKLDTAKHDRFWKIMIGMLADDNKSERRSELSTDQASTINGVLGEEEVCRKVYLQYVLDAATNLDILSLARSLPPILDHFPPLSASVLHTFGYESFFQTFMDIIRRMHLPSLLTKPEVAKVIMEDFLVPATRWSWFVHEHVVQLFIDCFDTRVIGHPGNAGESVRQVGVWAEKTCQTGAKNDEKHMDNLYSLYRALIEQSHNIYDGHVKIAPPGVMDFLRNDDNLEEVEEEAEIMEEG</sequence>
<dbReference type="Pfam" id="PF06209">
    <property type="entry name" value="COBRA1"/>
    <property type="match status" value="1"/>
</dbReference>
<dbReference type="InterPro" id="IPR010405">
    <property type="entry name" value="COBRA1"/>
</dbReference>
<protein>
    <submittedName>
        <fullName evidence="1">Uncharacterized protein</fullName>
    </submittedName>
</protein>
<dbReference type="PANTHER" id="PTHR13503">
    <property type="entry name" value="NEGATIVE ELONGATION FACTOR COMPLEX MEMBER B"/>
    <property type="match status" value="1"/>
</dbReference>
<dbReference type="GO" id="GO:0032021">
    <property type="term" value="C:NELF complex"/>
    <property type="evidence" value="ECO:0007669"/>
    <property type="project" value="TreeGrafter"/>
</dbReference>
<dbReference type="AlphaFoldDB" id="A0A261Y064"/>